<dbReference type="OrthoDB" id="9805133at2"/>
<keyword evidence="6 10" id="KW-1133">Transmembrane helix</keyword>
<comment type="caution">
    <text evidence="12">The sequence shown here is derived from an EMBL/GenBank/DDBJ whole genome shotgun (WGS) entry which is preliminary data.</text>
</comment>
<accession>A0A418W8L0</accession>
<keyword evidence="3" id="KW-0997">Cell inner membrane</keyword>
<evidence type="ECO:0000256" key="7">
    <source>
        <dbReference type="ARBA" id="ARBA00023136"/>
    </source>
</evidence>
<keyword evidence="9" id="KW-0813">Transport</keyword>
<dbReference type="GO" id="GO:0017038">
    <property type="term" value="P:protein import"/>
    <property type="evidence" value="ECO:0007669"/>
    <property type="project" value="TreeGrafter"/>
</dbReference>
<evidence type="ECO:0000256" key="4">
    <source>
        <dbReference type="ARBA" id="ARBA00022618"/>
    </source>
</evidence>
<keyword evidence="13" id="KW-1185">Reference proteome</keyword>
<dbReference type="GO" id="GO:0005886">
    <property type="term" value="C:plasma membrane"/>
    <property type="evidence" value="ECO:0007669"/>
    <property type="project" value="UniProtKB-SubCell"/>
</dbReference>
<dbReference type="Pfam" id="PF01618">
    <property type="entry name" value="MotA_ExbB"/>
    <property type="match status" value="1"/>
</dbReference>
<reference evidence="12 13" key="1">
    <citation type="submission" date="2018-09" db="EMBL/GenBank/DDBJ databases">
        <authorList>
            <person name="Zhu H."/>
        </authorList>
    </citation>
    <scope>NUCLEOTIDE SEQUENCE [LARGE SCALE GENOMIC DNA]</scope>
    <source>
        <strain evidence="12 13">K1W22B-8</strain>
    </source>
</reference>
<dbReference type="NCBIfam" id="TIGR02796">
    <property type="entry name" value="tolQ"/>
    <property type="match status" value="1"/>
</dbReference>
<keyword evidence="5 10" id="KW-0812">Transmembrane</keyword>
<sequence>MPAPIPPCPAWAAPNTASTAPSSTSCRDPACCHCSDYRRLPVNPETPTIVPDAAVAAAPAGVGHLSAIDLFLQADTVVKAIMIFLILASVWSWGLIFAKLVYYGRLHARARNFLQAFQADGSIAGLGARLRAFARDPFRHVYDAMVGEWETSRREGLDHGEYNRDSLKERVHRVGQLTANYQVEQLQRGLSVLATIGSVGPFVGLFGTVWGIMNSFQGIAATNNTSLAVVAPGIAEALFATALGLVAAIPAVIAYNRASGDVGRYSKRLNTLIGTFDVQLSRHLAAGRPLVLERIDTPANETAHRQPVAGRA</sequence>
<dbReference type="PANTHER" id="PTHR30625">
    <property type="entry name" value="PROTEIN TOLQ"/>
    <property type="match status" value="1"/>
</dbReference>
<dbReference type="EMBL" id="QYUK01000011">
    <property type="protein sequence ID" value="RJF86336.1"/>
    <property type="molecule type" value="Genomic_DNA"/>
</dbReference>
<keyword evidence="8" id="KW-0131">Cell cycle</keyword>
<evidence type="ECO:0000256" key="9">
    <source>
        <dbReference type="RuleBase" id="RU004057"/>
    </source>
</evidence>
<keyword evidence="7 10" id="KW-0472">Membrane</keyword>
<feature type="domain" description="MotA/TolQ/ExbB proton channel" evidence="11">
    <location>
        <begin position="155"/>
        <end position="269"/>
    </location>
</feature>
<evidence type="ECO:0000256" key="6">
    <source>
        <dbReference type="ARBA" id="ARBA00022989"/>
    </source>
</evidence>
<dbReference type="Proteomes" id="UP000284605">
    <property type="component" value="Unassembled WGS sequence"/>
</dbReference>
<keyword evidence="9" id="KW-0653">Protein transport</keyword>
<comment type="subcellular location">
    <subcellularLocation>
        <location evidence="1">Cell membrane</location>
        <topology evidence="1">Multi-pass membrane protein</topology>
    </subcellularLocation>
    <subcellularLocation>
        <location evidence="9">Membrane</location>
        <topology evidence="9">Multi-pass membrane protein</topology>
    </subcellularLocation>
</comment>
<keyword evidence="2" id="KW-1003">Cell membrane</keyword>
<evidence type="ECO:0000256" key="10">
    <source>
        <dbReference type="SAM" id="Phobius"/>
    </source>
</evidence>
<comment type="similarity">
    <text evidence="9">Belongs to the exbB/tolQ family.</text>
</comment>
<dbReference type="InterPro" id="IPR002898">
    <property type="entry name" value="MotA_ExbB_proton_chnl"/>
</dbReference>
<dbReference type="InterPro" id="IPR050790">
    <property type="entry name" value="ExbB/TolQ_transport"/>
</dbReference>
<name>A0A418W8L0_9PROT</name>
<feature type="transmembrane region" description="Helical" evidence="10">
    <location>
        <begin position="190"/>
        <end position="213"/>
    </location>
</feature>
<proteinExistence type="inferred from homology"/>
<feature type="transmembrane region" description="Helical" evidence="10">
    <location>
        <begin position="233"/>
        <end position="255"/>
    </location>
</feature>
<protein>
    <submittedName>
        <fullName evidence="12">Protein TolQ</fullName>
    </submittedName>
</protein>
<dbReference type="GO" id="GO:0051301">
    <property type="term" value="P:cell division"/>
    <property type="evidence" value="ECO:0007669"/>
    <property type="project" value="UniProtKB-KW"/>
</dbReference>
<evidence type="ECO:0000256" key="8">
    <source>
        <dbReference type="ARBA" id="ARBA00023306"/>
    </source>
</evidence>
<feature type="transmembrane region" description="Helical" evidence="10">
    <location>
        <begin position="80"/>
        <end position="102"/>
    </location>
</feature>
<organism evidence="12 13">
    <name type="scientific">Oleomonas cavernae</name>
    <dbReference type="NCBI Taxonomy" id="2320859"/>
    <lineage>
        <taxon>Bacteria</taxon>
        <taxon>Pseudomonadati</taxon>
        <taxon>Pseudomonadota</taxon>
        <taxon>Alphaproteobacteria</taxon>
        <taxon>Acetobacterales</taxon>
        <taxon>Acetobacteraceae</taxon>
        <taxon>Oleomonas</taxon>
    </lineage>
</organism>
<evidence type="ECO:0000256" key="1">
    <source>
        <dbReference type="ARBA" id="ARBA00004651"/>
    </source>
</evidence>
<dbReference type="InterPro" id="IPR014163">
    <property type="entry name" value="Tol-Pal_TolQ"/>
</dbReference>
<evidence type="ECO:0000256" key="2">
    <source>
        <dbReference type="ARBA" id="ARBA00022475"/>
    </source>
</evidence>
<gene>
    <name evidence="12" type="primary">tolQ</name>
    <name evidence="12" type="ORF">D3874_04260</name>
</gene>
<keyword evidence="4" id="KW-0132">Cell division</keyword>
<evidence type="ECO:0000256" key="5">
    <source>
        <dbReference type="ARBA" id="ARBA00022692"/>
    </source>
</evidence>
<evidence type="ECO:0000313" key="12">
    <source>
        <dbReference type="EMBL" id="RJF86336.1"/>
    </source>
</evidence>
<evidence type="ECO:0000259" key="11">
    <source>
        <dbReference type="Pfam" id="PF01618"/>
    </source>
</evidence>
<evidence type="ECO:0000313" key="13">
    <source>
        <dbReference type="Proteomes" id="UP000284605"/>
    </source>
</evidence>
<dbReference type="GO" id="GO:0043213">
    <property type="term" value="P:bacteriocin transport"/>
    <property type="evidence" value="ECO:0007669"/>
    <property type="project" value="InterPro"/>
</dbReference>
<dbReference type="PANTHER" id="PTHR30625:SF3">
    <property type="entry name" value="TOL-PAL SYSTEM PROTEIN TOLQ"/>
    <property type="match status" value="1"/>
</dbReference>
<dbReference type="AlphaFoldDB" id="A0A418W8L0"/>
<evidence type="ECO:0000256" key="3">
    <source>
        <dbReference type="ARBA" id="ARBA00022519"/>
    </source>
</evidence>